<dbReference type="SUPFAM" id="SSF48452">
    <property type="entry name" value="TPR-like"/>
    <property type="match status" value="2"/>
</dbReference>
<evidence type="ECO:0000256" key="5">
    <source>
        <dbReference type="ARBA" id="ARBA00023242"/>
    </source>
</evidence>
<feature type="region of interest" description="Disordered" evidence="7">
    <location>
        <begin position="267"/>
        <end position="305"/>
    </location>
</feature>
<reference evidence="9 10" key="1">
    <citation type="submission" date="2024-01" db="EMBL/GenBank/DDBJ databases">
        <title>A draft genome for the cacao thread blight pathogen Marasmiellus scandens.</title>
        <authorList>
            <person name="Baruah I.K."/>
            <person name="Leung J."/>
            <person name="Bukari Y."/>
            <person name="Amoako-Attah I."/>
            <person name="Meinhardt L.W."/>
            <person name="Bailey B.A."/>
            <person name="Cohen S.P."/>
        </authorList>
    </citation>
    <scope>NUCLEOTIDE SEQUENCE [LARGE SCALE GENOMIC DNA]</scope>
    <source>
        <strain evidence="9 10">GH-19</strain>
    </source>
</reference>
<dbReference type="PANTHER" id="PTHR15081">
    <property type="entry name" value="NUCLEAR AUTOANTIGENIC SPERM PROTEIN NASP -RELATED"/>
    <property type="match status" value="1"/>
</dbReference>
<feature type="compositionally biased region" description="Basic and acidic residues" evidence="7">
    <location>
        <begin position="396"/>
        <end position="413"/>
    </location>
</feature>
<feature type="compositionally biased region" description="Polar residues" evidence="7">
    <location>
        <begin position="267"/>
        <end position="278"/>
    </location>
</feature>
<evidence type="ECO:0000256" key="3">
    <source>
        <dbReference type="ARBA" id="ARBA00022737"/>
    </source>
</evidence>
<dbReference type="InterPro" id="IPR011990">
    <property type="entry name" value="TPR-like_helical_dom_sf"/>
</dbReference>
<dbReference type="SMART" id="SM00028">
    <property type="entry name" value="TPR"/>
    <property type="match status" value="2"/>
</dbReference>
<dbReference type="InterPro" id="IPR019734">
    <property type="entry name" value="TPR_rpt"/>
</dbReference>
<dbReference type="InterPro" id="IPR019544">
    <property type="entry name" value="Tetratricopeptide_SHNi-TPR_dom"/>
</dbReference>
<dbReference type="Pfam" id="PF13432">
    <property type="entry name" value="TPR_16"/>
    <property type="match status" value="1"/>
</dbReference>
<evidence type="ECO:0000256" key="2">
    <source>
        <dbReference type="ARBA" id="ARBA00008402"/>
    </source>
</evidence>
<comment type="caution">
    <text evidence="9">The sequence shown here is derived from an EMBL/GenBank/DDBJ whole genome shotgun (WGS) entry which is preliminary data.</text>
</comment>
<evidence type="ECO:0000256" key="6">
    <source>
        <dbReference type="PROSITE-ProRule" id="PRU00339"/>
    </source>
</evidence>
<accession>A0ABR1J0J7</accession>
<feature type="domain" description="Tetratricopeptide SHNi-TPR" evidence="8">
    <location>
        <begin position="187"/>
        <end position="223"/>
    </location>
</feature>
<feature type="compositionally biased region" description="Basic and acidic residues" evidence="7">
    <location>
        <begin position="83"/>
        <end position="97"/>
    </location>
</feature>
<sequence length="421" mass="45476">MAAQPETTKVESAGPEITSESAIEQAKRAFALKKYEQAVEHYATALELATQKFPEDSPEIADLYFLYGKALLENAISQSTVLGKEKEKQEQEQEENKASGSGHAPLLSFSGDAEDEEDPAVDLFAQASNDAVEADDDEQEGEEEEGEDAEPEDDFNAAWEVLDLARAIYDKQRQTGIADEKTLLKLADIYITLGDVSLETEKFDQAITDYEVGLELKTNLLTFTSRQIAEAHYKLSIVLDMTSGRLADAIAHAQKALSSIQNRISELREQQSNPTEPSTEAKPDPKGKGKATTNSTATSDVKSMTATQIEGEIKELSELQEDLALKIEELKVSPNESLTVSAPALVAQALDKELNGASGSGSGSSNSTVVNDLTKVVRKKKTAPAPTAESGSSGKRKADDSEVETSTEKRPKLDTPGSDEQ</sequence>
<feature type="compositionally biased region" description="Acidic residues" evidence="7">
    <location>
        <begin position="132"/>
        <end position="155"/>
    </location>
</feature>
<evidence type="ECO:0000313" key="10">
    <source>
        <dbReference type="Proteomes" id="UP001498398"/>
    </source>
</evidence>
<evidence type="ECO:0000256" key="1">
    <source>
        <dbReference type="ARBA" id="ARBA00004123"/>
    </source>
</evidence>
<keyword evidence="3" id="KW-0677">Repeat</keyword>
<proteinExistence type="inferred from homology"/>
<evidence type="ECO:0000313" key="9">
    <source>
        <dbReference type="EMBL" id="KAK7445385.1"/>
    </source>
</evidence>
<feature type="region of interest" description="Disordered" evidence="7">
    <location>
        <begin position="354"/>
        <end position="421"/>
    </location>
</feature>
<protein>
    <recommendedName>
        <fullName evidence="8">Tetratricopeptide SHNi-TPR domain-containing protein</fullName>
    </recommendedName>
</protein>
<feature type="region of interest" description="Disordered" evidence="7">
    <location>
        <begin position="82"/>
        <end position="117"/>
    </location>
</feature>
<dbReference type="Gene3D" id="1.25.40.10">
    <property type="entry name" value="Tetratricopeptide repeat domain"/>
    <property type="match status" value="1"/>
</dbReference>
<gene>
    <name evidence="9" type="ORF">VKT23_014802</name>
</gene>
<evidence type="ECO:0000256" key="7">
    <source>
        <dbReference type="SAM" id="MobiDB-lite"/>
    </source>
</evidence>
<dbReference type="PROSITE" id="PS50005">
    <property type="entry name" value="TPR"/>
    <property type="match status" value="1"/>
</dbReference>
<dbReference type="InterPro" id="IPR051730">
    <property type="entry name" value="NASP-like"/>
</dbReference>
<feature type="repeat" description="TPR" evidence="6">
    <location>
        <begin position="187"/>
        <end position="220"/>
    </location>
</feature>
<keyword evidence="5" id="KW-0539">Nucleus</keyword>
<dbReference type="Proteomes" id="UP001498398">
    <property type="component" value="Unassembled WGS sequence"/>
</dbReference>
<dbReference type="PANTHER" id="PTHR15081:SF1">
    <property type="entry name" value="NUCLEAR AUTOANTIGENIC SPERM PROTEIN"/>
    <property type="match status" value="1"/>
</dbReference>
<feature type="region of interest" description="Disordered" evidence="7">
    <location>
        <begin position="131"/>
        <end position="155"/>
    </location>
</feature>
<organism evidence="9 10">
    <name type="scientific">Marasmiellus scandens</name>
    <dbReference type="NCBI Taxonomy" id="2682957"/>
    <lineage>
        <taxon>Eukaryota</taxon>
        <taxon>Fungi</taxon>
        <taxon>Dikarya</taxon>
        <taxon>Basidiomycota</taxon>
        <taxon>Agaricomycotina</taxon>
        <taxon>Agaricomycetes</taxon>
        <taxon>Agaricomycetidae</taxon>
        <taxon>Agaricales</taxon>
        <taxon>Marasmiineae</taxon>
        <taxon>Omphalotaceae</taxon>
        <taxon>Marasmiellus</taxon>
    </lineage>
</organism>
<name>A0ABR1J0J7_9AGAR</name>
<keyword evidence="4 6" id="KW-0802">TPR repeat</keyword>
<evidence type="ECO:0000256" key="4">
    <source>
        <dbReference type="ARBA" id="ARBA00022803"/>
    </source>
</evidence>
<feature type="compositionally biased region" description="Polar residues" evidence="7">
    <location>
        <begin position="291"/>
        <end position="305"/>
    </location>
</feature>
<comment type="similarity">
    <text evidence="2">Belongs to the NASP family.</text>
</comment>
<keyword evidence="10" id="KW-1185">Reference proteome</keyword>
<comment type="subcellular location">
    <subcellularLocation>
        <location evidence="1">Nucleus</location>
    </subcellularLocation>
</comment>
<dbReference type="EMBL" id="JBANRG010000047">
    <property type="protein sequence ID" value="KAK7445385.1"/>
    <property type="molecule type" value="Genomic_DNA"/>
</dbReference>
<evidence type="ECO:0000259" key="8">
    <source>
        <dbReference type="Pfam" id="PF10516"/>
    </source>
</evidence>
<feature type="region of interest" description="Disordered" evidence="7">
    <location>
        <begin position="1"/>
        <end position="21"/>
    </location>
</feature>
<dbReference type="Pfam" id="PF10516">
    <property type="entry name" value="SHNi-TPR"/>
    <property type="match status" value="1"/>
</dbReference>